<gene>
    <name evidence="2" type="ORF">SAMN05421872_104288</name>
</gene>
<dbReference type="PROSITE" id="PS51257">
    <property type="entry name" value="PROKAR_LIPOPROTEIN"/>
    <property type="match status" value="1"/>
</dbReference>
<dbReference type="AlphaFoldDB" id="A0A1G6Q6I7"/>
<sequence>MLLTRPSYVRPALALLASVPLLLGLVGCSASGDDAVGAVAVAGAGGDDEQADLRVSEATLHPGDPVPRPSGKVVLVVRGGTTTNVGDELRLDLAQLDSLGTVEYAVDDDLATGGRATFSGPLVRTVLELAGADEGTTMRTEALNDYLVDVPVTDATELPLMLATRMNGKRMSVANYGPTRFVYPTEGYGLDPVTYDPRWIWQLRSIEVE</sequence>
<accession>A0A1G6Q6I7</accession>
<name>A0A1G6Q6I7_9ACTN</name>
<dbReference type="InterPro" id="IPR000572">
    <property type="entry name" value="OxRdtase_Mopterin-bd_dom"/>
</dbReference>
<evidence type="ECO:0000313" key="3">
    <source>
        <dbReference type="Proteomes" id="UP000199034"/>
    </source>
</evidence>
<protein>
    <submittedName>
        <fullName evidence="2">Oxidoreductase molybdopterin binding domain-containing protein</fullName>
    </submittedName>
</protein>
<reference evidence="3" key="1">
    <citation type="submission" date="2016-10" db="EMBL/GenBank/DDBJ databases">
        <authorList>
            <person name="Varghese N."/>
            <person name="Submissions S."/>
        </authorList>
    </citation>
    <scope>NUCLEOTIDE SEQUENCE [LARGE SCALE GENOMIC DNA]</scope>
    <source>
        <strain evidence="3">CGMCC 4.6858</strain>
    </source>
</reference>
<dbReference type="STRING" id="1045774.SAMN05421872_104288"/>
<dbReference type="EMBL" id="FMZM01000004">
    <property type="protein sequence ID" value="SDC88082.1"/>
    <property type="molecule type" value="Genomic_DNA"/>
</dbReference>
<keyword evidence="3" id="KW-1185">Reference proteome</keyword>
<dbReference type="OrthoDB" id="9798763at2"/>
<evidence type="ECO:0000313" key="2">
    <source>
        <dbReference type="EMBL" id="SDC88082.1"/>
    </source>
</evidence>
<proteinExistence type="predicted"/>
<evidence type="ECO:0000259" key="1">
    <source>
        <dbReference type="Pfam" id="PF00174"/>
    </source>
</evidence>
<dbReference type="InterPro" id="IPR036374">
    <property type="entry name" value="OxRdtase_Mopterin-bd_sf"/>
</dbReference>
<dbReference type="Proteomes" id="UP000199034">
    <property type="component" value="Unassembled WGS sequence"/>
</dbReference>
<dbReference type="RefSeq" id="WP_090854286.1">
    <property type="nucleotide sequence ID" value="NZ_FMZM01000004.1"/>
</dbReference>
<organism evidence="2 3">
    <name type="scientific">Nocardioides lianchengensis</name>
    <dbReference type="NCBI Taxonomy" id="1045774"/>
    <lineage>
        <taxon>Bacteria</taxon>
        <taxon>Bacillati</taxon>
        <taxon>Actinomycetota</taxon>
        <taxon>Actinomycetes</taxon>
        <taxon>Propionibacteriales</taxon>
        <taxon>Nocardioidaceae</taxon>
        <taxon>Nocardioides</taxon>
    </lineage>
</organism>
<dbReference type="Pfam" id="PF00174">
    <property type="entry name" value="Oxidored_molyb"/>
    <property type="match status" value="1"/>
</dbReference>
<feature type="domain" description="Oxidoreductase molybdopterin-binding" evidence="1">
    <location>
        <begin position="114"/>
        <end position="185"/>
    </location>
</feature>
<dbReference type="SUPFAM" id="SSF56524">
    <property type="entry name" value="Oxidoreductase molybdopterin-binding domain"/>
    <property type="match status" value="1"/>
</dbReference>
<dbReference type="Gene3D" id="3.90.420.10">
    <property type="entry name" value="Oxidoreductase, molybdopterin-binding domain"/>
    <property type="match status" value="1"/>
</dbReference>